<dbReference type="Pfam" id="PF03610">
    <property type="entry name" value="EIIA-man"/>
    <property type="match status" value="1"/>
</dbReference>
<dbReference type="InterPro" id="IPR039643">
    <property type="entry name" value="DhaM"/>
</dbReference>
<dbReference type="InterPro" id="IPR004701">
    <property type="entry name" value="PTS_EIIA_man-typ"/>
</dbReference>
<feature type="domain" description="PTS EIIA type-4" evidence="6">
    <location>
        <begin position="1"/>
        <end position="139"/>
    </location>
</feature>
<dbReference type="Gene3D" id="3.40.50.510">
    <property type="entry name" value="Phosphotransferase system, mannose-type IIA component"/>
    <property type="match status" value="1"/>
</dbReference>
<comment type="subunit">
    <text evidence="5">Homodimer. The dihydroxyacetone kinase complex is composed of a homodimer of DhaM, a homodimer of DhaK and the subunit DhaL.</text>
</comment>
<organism evidence="7 8">
    <name type="scientific">Litorilinea aerophila</name>
    <dbReference type="NCBI Taxonomy" id="1204385"/>
    <lineage>
        <taxon>Bacteria</taxon>
        <taxon>Bacillati</taxon>
        <taxon>Chloroflexota</taxon>
        <taxon>Caldilineae</taxon>
        <taxon>Caldilineales</taxon>
        <taxon>Caldilineaceae</taxon>
        <taxon>Litorilinea</taxon>
    </lineage>
</organism>
<dbReference type="InterPro" id="IPR012844">
    <property type="entry name" value="DhaM_N"/>
</dbReference>
<evidence type="ECO:0000256" key="3">
    <source>
        <dbReference type="ARBA" id="ARBA00012095"/>
    </source>
</evidence>
<dbReference type="InterPro" id="IPR036662">
    <property type="entry name" value="PTS_EIIA_man-typ_sf"/>
</dbReference>
<dbReference type="OrthoDB" id="7065393at2"/>
<dbReference type="EMBL" id="VIGC01000032">
    <property type="protein sequence ID" value="TQE93847.1"/>
    <property type="molecule type" value="Genomic_DNA"/>
</dbReference>
<keyword evidence="4 7" id="KW-0808">Transferase</keyword>
<dbReference type="PROSITE" id="PS51096">
    <property type="entry name" value="PTS_EIIA_TYPE_4"/>
    <property type="match status" value="1"/>
</dbReference>
<dbReference type="PANTHER" id="PTHR38594:SF1">
    <property type="entry name" value="PEP-DEPENDENT DIHYDROXYACETONE KINASE, PHOSPHORYL DONOR SUBUNIT DHAM"/>
    <property type="match status" value="1"/>
</dbReference>
<dbReference type="NCBIfam" id="TIGR02364">
    <property type="entry name" value="dha_pts"/>
    <property type="match status" value="1"/>
</dbReference>
<dbReference type="InParanoid" id="A0A540VAP9"/>
<comment type="caution">
    <text evidence="7">The sequence shown here is derived from an EMBL/GenBank/DDBJ whole genome shotgun (WGS) entry which is preliminary data.</text>
</comment>
<dbReference type="AlphaFoldDB" id="A0A540VAP9"/>
<name>A0A540VAP9_9CHLR</name>
<comment type="function">
    <text evidence="2">Component of the dihydroxyacetone kinase complex, which is responsible for the phosphoenolpyruvate (PEP)-dependent phosphorylation of dihydroxyacetone. DhaM serves as the phosphoryl donor. Is phosphorylated by phosphoenolpyruvate in an EI- and HPr-dependent reaction, and a phosphorelay system on histidine residues finally leads to phosphoryl transfer to DhaL and dihydroxyacetone.</text>
</comment>
<evidence type="ECO:0000259" key="6">
    <source>
        <dbReference type="PROSITE" id="PS51096"/>
    </source>
</evidence>
<dbReference type="RefSeq" id="WP_141611876.1">
    <property type="nucleotide sequence ID" value="NZ_VIGC02000032.1"/>
</dbReference>
<dbReference type="GO" id="GO:0019563">
    <property type="term" value="P:glycerol catabolic process"/>
    <property type="evidence" value="ECO:0007669"/>
    <property type="project" value="InterPro"/>
</dbReference>
<dbReference type="GO" id="GO:0047324">
    <property type="term" value="F:phosphoenolpyruvate-glycerone phosphotransferase activity"/>
    <property type="evidence" value="ECO:0007669"/>
    <property type="project" value="UniProtKB-EC"/>
</dbReference>
<evidence type="ECO:0000313" key="8">
    <source>
        <dbReference type="Proteomes" id="UP000317371"/>
    </source>
</evidence>
<protein>
    <recommendedName>
        <fullName evidence="3">phosphoenolpyruvate--glycerone phosphotransferase</fullName>
        <ecNumber evidence="3">2.7.1.121</ecNumber>
    </recommendedName>
</protein>
<keyword evidence="8" id="KW-1185">Reference proteome</keyword>
<dbReference type="SUPFAM" id="SSF53062">
    <property type="entry name" value="PTS system fructose IIA component-like"/>
    <property type="match status" value="1"/>
</dbReference>
<dbReference type="GO" id="GO:0009401">
    <property type="term" value="P:phosphoenolpyruvate-dependent sugar phosphotransferase system"/>
    <property type="evidence" value="ECO:0007669"/>
    <property type="project" value="InterPro"/>
</dbReference>
<dbReference type="GO" id="GO:0016020">
    <property type="term" value="C:membrane"/>
    <property type="evidence" value="ECO:0007669"/>
    <property type="project" value="InterPro"/>
</dbReference>
<sequence>MISLLIVSHCHEIAEGVKELAAQMAQGELRIGAVGGIVDEMGKPILGTDATQILAALEELWTPDGVLILVDLGSAVLSTEMALELLPEEKRAGCLISNAPLVEGAVVAAVEASFGRSLVEVNRAAEEACQFPKVPREEM</sequence>
<comment type="catalytic activity">
    <reaction evidence="1">
        <text>dihydroxyacetone + phosphoenolpyruvate = dihydroxyacetone phosphate + pyruvate</text>
        <dbReference type="Rhea" id="RHEA:18381"/>
        <dbReference type="ChEBI" id="CHEBI:15361"/>
        <dbReference type="ChEBI" id="CHEBI:16016"/>
        <dbReference type="ChEBI" id="CHEBI:57642"/>
        <dbReference type="ChEBI" id="CHEBI:58702"/>
        <dbReference type="EC" id="2.7.1.121"/>
    </reaction>
</comment>
<evidence type="ECO:0000256" key="4">
    <source>
        <dbReference type="ARBA" id="ARBA00022679"/>
    </source>
</evidence>
<proteinExistence type="predicted"/>
<evidence type="ECO:0000256" key="1">
    <source>
        <dbReference type="ARBA" id="ARBA00001113"/>
    </source>
</evidence>
<gene>
    <name evidence="7" type="primary">dhaM</name>
    <name evidence="7" type="ORF">FKZ61_19680</name>
</gene>
<dbReference type="EC" id="2.7.1.121" evidence="3"/>
<evidence type="ECO:0000256" key="2">
    <source>
        <dbReference type="ARBA" id="ARBA00002788"/>
    </source>
</evidence>
<accession>A0A540VAP9</accession>
<reference evidence="7 8" key="1">
    <citation type="submission" date="2019-06" db="EMBL/GenBank/DDBJ databases">
        <title>Genome sequence of Litorilinea aerophila BAA-2444.</title>
        <authorList>
            <person name="Maclea K.S."/>
            <person name="Maurais E.G."/>
            <person name="Iannazzi L.C."/>
        </authorList>
    </citation>
    <scope>NUCLEOTIDE SEQUENCE [LARGE SCALE GENOMIC DNA]</scope>
    <source>
        <strain evidence="7 8">ATCC BAA-2444</strain>
    </source>
</reference>
<dbReference type="PANTHER" id="PTHR38594">
    <property type="entry name" value="PEP-DEPENDENT DIHYDROXYACETONE KINASE, PHOSPHORYL DONOR SUBUNIT DHAM"/>
    <property type="match status" value="1"/>
</dbReference>
<keyword evidence="7" id="KW-0418">Kinase</keyword>
<evidence type="ECO:0000256" key="5">
    <source>
        <dbReference type="ARBA" id="ARBA00046577"/>
    </source>
</evidence>
<evidence type="ECO:0000313" key="7">
    <source>
        <dbReference type="EMBL" id="TQE93847.1"/>
    </source>
</evidence>
<dbReference type="Proteomes" id="UP000317371">
    <property type="component" value="Unassembled WGS sequence"/>
</dbReference>